<evidence type="ECO:0000259" key="5">
    <source>
        <dbReference type="PROSITE" id="PS51192"/>
    </source>
</evidence>
<dbReference type="PANTHER" id="PTHR45629:SF7">
    <property type="entry name" value="DNA EXCISION REPAIR PROTEIN ERCC-6-RELATED"/>
    <property type="match status" value="1"/>
</dbReference>
<keyword evidence="1" id="KW-0547">Nucleotide-binding</keyword>
<dbReference type="GO" id="GO:0005634">
    <property type="term" value="C:nucleus"/>
    <property type="evidence" value="ECO:0007669"/>
    <property type="project" value="TreeGrafter"/>
</dbReference>
<dbReference type="PANTHER" id="PTHR45629">
    <property type="entry name" value="SNF2/RAD54 FAMILY MEMBER"/>
    <property type="match status" value="1"/>
</dbReference>
<dbReference type="SMART" id="SM00487">
    <property type="entry name" value="DEXDc"/>
    <property type="match status" value="1"/>
</dbReference>
<dbReference type="OrthoDB" id="413460at2759"/>
<dbReference type="CDD" id="cd18793">
    <property type="entry name" value="SF2_C_SNF"/>
    <property type="match status" value="1"/>
</dbReference>
<dbReference type="GO" id="GO:0005524">
    <property type="term" value="F:ATP binding"/>
    <property type="evidence" value="ECO:0007669"/>
    <property type="project" value="InterPro"/>
</dbReference>
<dbReference type="InterPro" id="IPR027417">
    <property type="entry name" value="P-loop_NTPase"/>
</dbReference>
<evidence type="ECO:0008006" key="9">
    <source>
        <dbReference type="Google" id="ProtNLM"/>
    </source>
</evidence>
<dbReference type="SMART" id="SM00490">
    <property type="entry name" value="HELICc"/>
    <property type="match status" value="1"/>
</dbReference>
<keyword evidence="8" id="KW-1185">Reference proteome</keyword>
<evidence type="ECO:0000256" key="2">
    <source>
        <dbReference type="ARBA" id="ARBA00022801"/>
    </source>
</evidence>
<dbReference type="PROSITE" id="PS51194">
    <property type="entry name" value="HELICASE_CTER"/>
    <property type="match status" value="1"/>
</dbReference>
<accession>A0A2A9NW70</accession>
<sequence length="928" mass="102638">MTNGSLSLNPDSRRKPQYKKHKTWDGDGILVVKGIRAELHDLDGRMLSSGKVPLQLPQEQPFFVGEKEVELDRVLSSEEFLSGSCFSNTTNPSAALTSNTTSCRKPFKSLSISTKPNPPVNSTKKVPLASTAAHSVNVQIKASSWSAQMYHDRNTSRESSSTVYVSASDNELIISEGGRILCAIPDNGLPLATGVELQTENGVIRLIQPVDSTPIPCSKLTTNRPFIPVVTHPKQDQSHTLESLQEFKPLHDPNKDGAIVMKNPSADQAKLHARRSSAIIPVVLDPFLAKFMRPHQIEGVRFLYESVMGLRKHEGYGCILADTMGLGKSLQTIGLIWTLLKQSPYPDKHPAAKKVLLVCPVTLAQSWKLEFKKWLGEDRINVVVCEENQVAKQFANGLKAAGSKTNEVFHALRTRRRVILSGTPIQNDLREFHAMADFCNPGLLDDYTVFRRIYENPIVRGRAPDALPDETELGKIRAMQLQMITQSFVLRRVKDELKGNLPPKYEYIIFVSPTALQVAVYQNILQPDAINDLVQTSTAESLAMINMLIKISNSPLLLKATLDNGRAKAQMTQGVKQSVALIPKHAEVGDVTLSGKLNVVAKMLRLIYQTTDEKCVLVSHYTSTLNILEVYCKKNGYSFLRLDGNTPGPKRQELVNRFNKSSKNSCFIFLLSSKAGGTGLNLIGNFAPFNPRVGYLTHLGASRLYLIDSDWNPSHDLQAMARCHREGQKRPVFIYRLLTTGTIDEKIYQRQVMKLGLSDSLIGSSSVAKSDSFTKSELRDIFRLDLTTACNTHDLLRCECNGLDGFAQAVDAINGDTTPIKSKEERIIGFVNASQVKYPTTPSPRDLALTALQQWQHIDCSTNAVAGLQDSILQSLIDLQQQKQGVCSSEDTGAHKAGSISFIFGRNTVDSEAPKQYKPSIDQFPNAI</sequence>
<dbReference type="InterPro" id="IPR014001">
    <property type="entry name" value="Helicase_ATP-bd"/>
</dbReference>
<keyword evidence="3" id="KW-0067">ATP-binding</keyword>
<dbReference type="Proteomes" id="UP000242287">
    <property type="component" value="Unassembled WGS sequence"/>
</dbReference>
<dbReference type="STRING" id="703135.A0A2A9NW70"/>
<dbReference type="PROSITE" id="PS51192">
    <property type="entry name" value="HELICASE_ATP_BIND_1"/>
    <property type="match status" value="1"/>
</dbReference>
<dbReference type="GO" id="GO:0007131">
    <property type="term" value="P:reciprocal meiotic recombination"/>
    <property type="evidence" value="ECO:0007669"/>
    <property type="project" value="TreeGrafter"/>
</dbReference>
<feature type="compositionally biased region" description="Polar residues" evidence="4">
    <location>
        <begin position="1"/>
        <end position="10"/>
    </location>
</feature>
<proteinExistence type="predicted"/>
<dbReference type="Gene3D" id="3.40.50.300">
    <property type="entry name" value="P-loop containing nucleotide triphosphate hydrolases"/>
    <property type="match status" value="2"/>
</dbReference>
<feature type="domain" description="Helicase ATP-binding" evidence="5">
    <location>
        <begin position="309"/>
        <end position="442"/>
    </location>
</feature>
<feature type="domain" description="Helicase C-terminal" evidence="6">
    <location>
        <begin position="602"/>
        <end position="774"/>
    </location>
</feature>
<dbReference type="Pfam" id="PF00271">
    <property type="entry name" value="Helicase_C"/>
    <property type="match status" value="1"/>
</dbReference>
<dbReference type="Gene3D" id="1.20.120.850">
    <property type="entry name" value="SWI2/SNF2 ATPases, N-terminal domain"/>
    <property type="match status" value="2"/>
</dbReference>
<evidence type="ECO:0000256" key="1">
    <source>
        <dbReference type="ARBA" id="ARBA00022741"/>
    </source>
</evidence>
<name>A0A2A9NW70_9AGAR</name>
<keyword evidence="2" id="KW-0378">Hydrolase</keyword>
<dbReference type="InterPro" id="IPR001650">
    <property type="entry name" value="Helicase_C-like"/>
</dbReference>
<dbReference type="InterPro" id="IPR049730">
    <property type="entry name" value="SNF2/RAD54-like_C"/>
</dbReference>
<organism evidence="7 8">
    <name type="scientific">Amanita thiersii Skay4041</name>
    <dbReference type="NCBI Taxonomy" id="703135"/>
    <lineage>
        <taxon>Eukaryota</taxon>
        <taxon>Fungi</taxon>
        <taxon>Dikarya</taxon>
        <taxon>Basidiomycota</taxon>
        <taxon>Agaricomycotina</taxon>
        <taxon>Agaricomycetes</taxon>
        <taxon>Agaricomycetidae</taxon>
        <taxon>Agaricales</taxon>
        <taxon>Pluteineae</taxon>
        <taxon>Amanitaceae</taxon>
        <taxon>Amanita</taxon>
    </lineage>
</organism>
<dbReference type="AlphaFoldDB" id="A0A2A9NW70"/>
<dbReference type="Gene3D" id="3.40.50.10810">
    <property type="entry name" value="Tandem AAA-ATPase domain"/>
    <property type="match status" value="1"/>
</dbReference>
<dbReference type="GO" id="GO:0016787">
    <property type="term" value="F:hydrolase activity"/>
    <property type="evidence" value="ECO:0007669"/>
    <property type="project" value="UniProtKB-KW"/>
</dbReference>
<dbReference type="EMBL" id="KZ301982">
    <property type="protein sequence ID" value="PFH52000.1"/>
    <property type="molecule type" value="Genomic_DNA"/>
</dbReference>
<dbReference type="GO" id="GO:0000724">
    <property type="term" value="P:double-strand break repair via homologous recombination"/>
    <property type="evidence" value="ECO:0007669"/>
    <property type="project" value="TreeGrafter"/>
</dbReference>
<dbReference type="Pfam" id="PF00176">
    <property type="entry name" value="SNF2-rel_dom"/>
    <property type="match status" value="2"/>
</dbReference>
<reference evidence="7 8" key="1">
    <citation type="submission" date="2014-02" db="EMBL/GenBank/DDBJ databases">
        <title>Transposable element dynamics among asymbiotic and ectomycorrhizal Amanita fungi.</title>
        <authorList>
            <consortium name="DOE Joint Genome Institute"/>
            <person name="Hess J."/>
            <person name="Skrede I."/>
            <person name="Wolfe B."/>
            <person name="LaButti K."/>
            <person name="Ohm R.A."/>
            <person name="Grigoriev I.V."/>
            <person name="Pringle A."/>
        </authorList>
    </citation>
    <scope>NUCLEOTIDE SEQUENCE [LARGE SCALE GENOMIC DNA]</scope>
    <source>
        <strain evidence="7 8">SKay4041</strain>
    </source>
</reference>
<dbReference type="InterPro" id="IPR000330">
    <property type="entry name" value="SNF2_N"/>
</dbReference>
<protein>
    <recommendedName>
        <fullName evidence="9">Helicase ATP-binding domain-containing protein</fullName>
    </recommendedName>
</protein>
<dbReference type="InterPro" id="IPR050496">
    <property type="entry name" value="SNF2_RAD54_helicase_repair"/>
</dbReference>
<dbReference type="InterPro" id="IPR038718">
    <property type="entry name" value="SNF2-like_sf"/>
</dbReference>
<evidence type="ECO:0000256" key="4">
    <source>
        <dbReference type="SAM" id="MobiDB-lite"/>
    </source>
</evidence>
<evidence type="ECO:0000313" key="8">
    <source>
        <dbReference type="Proteomes" id="UP000242287"/>
    </source>
</evidence>
<evidence type="ECO:0000256" key="3">
    <source>
        <dbReference type="ARBA" id="ARBA00022840"/>
    </source>
</evidence>
<evidence type="ECO:0000313" key="7">
    <source>
        <dbReference type="EMBL" id="PFH52000.1"/>
    </source>
</evidence>
<feature type="region of interest" description="Disordered" evidence="4">
    <location>
        <begin position="1"/>
        <end position="20"/>
    </location>
</feature>
<evidence type="ECO:0000259" key="6">
    <source>
        <dbReference type="PROSITE" id="PS51194"/>
    </source>
</evidence>
<gene>
    <name evidence="7" type="ORF">AMATHDRAFT_2489</name>
</gene>
<dbReference type="GO" id="GO:0015616">
    <property type="term" value="F:DNA translocase activity"/>
    <property type="evidence" value="ECO:0007669"/>
    <property type="project" value="TreeGrafter"/>
</dbReference>
<dbReference type="SUPFAM" id="SSF52540">
    <property type="entry name" value="P-loop containing nucleoside triphosphate hydrolases"/>
    <property type="match status" value="2"/>
</dbReference>